<dbReference type="GO" id="GO:0010494">
    <property type="term" value="C:cytoplasmic stress granule"/>
    <property type="evidence" value="ECO:0007669"/>
    <property type="project" value="TreeGrafter"/>
</dbReference>
<dbReference type="CDD" id="cd12291">
    <property type="entry name" value="RRM1_La"/>
    <property type="match status" value="1"/>
</dbReference>
<dbReference type="SMART" id="SM00360">
    <property type="entry name" value="RRM"/>
    <property type="match status" value="1"/>
</dbReference>
<sequence length="228" mass="26840">MVEEQATKRIKIEDGELKARVAKQIEYYFSDVNLVRDKFMQEQLEKNDNRVKLSVLATFARLAKLTRDENVMIAALKEVESDLIEIDEAERLIKRKKPLPDKEEYAKELALRTVHISGFPDSLSFDDLHRYCSKLGEVESLQMRQHYKTKQFKGCIHLVFKKVEDAKAVLDGEQLKFKDRELRRESMEEYGRRKEEMRQKRMEKRKSKKGGEGGGDLLQTEPKEEQKE</sequence>
<dbReference type="SUPFAM" id="SSF46785">
    <property type="entry name" value="Winged helix' DNA-binding domain"/>
    <property type="match status" value="1"/>
</dbReference>
<dbReference type="AlphaFoldDB" id="A0A6G1SCX6"/>
<dbReference type="Pfam" id="PF00076">
    <property type="entry name" value="RRM_1"/>
    <property type="match status" value="1"/>
</dbReference>
<evidence type="ECO:0000259" key="6">
    <source>
        <dbReference type="PROSITE" id="PS50102"/>
    </source>
</evidence>
<dbReference type="Gene3D" id="3.30.70.330">
    <property type="match status" value="1"/>
</dbReference>
<evidence type="ECO:0000256" key="3">
    <source>
        <dbReference type="ARBA" id="ARBA00023242"/>
    </source>
</evidence>
<accession>A0A6G1SCX6</accession>
<protein>
    <submittedName>
        <fullName evidence="8">Lupus La A</fullName>
    </submittedName>
</protein>
<dbReference type="GO" id="GO:0008033">
    <property type="term" value="P:tRNA processing"/>
    <property type="evidence" value="ECO:0007669"/>
    <property type="project" value="TreeGrafter"/>
</dbReference>
<dbReference type="InterPro" id="IPR000504">
    <property type="entry name" value="RRM_dom"/>
</dbReference>
<dbReference type="GO" id="GO:0005829">
    <property type="term" value="C:cytosol"/>
    <property type="evidence" value="ECO:0007669"/>
    <property type="project" value="TreeGrafter"/>
</dbReference>
<proteinExistence type="predicted"/>
<feature type="domain" description="HTH La-type RNA-binding" evidence="7">
    <location>
        <begin position="11"/>
        <end position="103"/>
    </location>
</feature>
<dbReference type="PANTHER" id="PTHR22792:SF166">
    <property type="entry name" value="LUPUS LA PROTEIN HOMOLOG"/>
    <property type="match status" value="1"/>
</dbReference>
<dbReference type="InterPro" id="IPR006630">
    <property type="entry name" value="La_HTH"/>
</dbReference>
<evidence type="ECO:0000259" key="7">
    <source>
        <dbReference type="PROSITE" id="PS50961"/>
    </source>
</evidence>
<dbReference type="InterPro" id="IPR002344">
    <property type="entry name" value="Lupus_La"/>
</dbReference>
<keyword evidence="3" id="KW-0539">Nucleus</keyword>
<dbReference type="SUPFAM" id="SSF54928">
    <property type="entry name" value="RNA-binding domain, RBD"/>
    <property type="match status" value="1"/>
</dbReference>
<gene>
    <name evidence="8" type="primary">ssb-a</name>
    <name evidence="8" type="ORF">g.8545</name>
</gene>
<dbReference type="PRINTS" id="PR00302">
    <property type="entry name" value="LUPUSLA"/>
</dbReference>
<dbReference type="InterPro" id="IPR012677">
    <property type="entry name" value="Nucleotide-bd_a/b_plait_sf"/>
</dbReference>
<name>A0A6G1SCX6_9ACAR</name>
<evidence type="ECO:0000256" key="1">
    <source>
        <dbReference type="ARBA" id="ARBA00004123"/>
    </source>
</evidence>
<dbReference type="Gene3D" id="1.10.10.10">
    <property type="entry name" value="Winged helix-like DNA-binding domain superfamily/Winged helix DNA-binding domain"/>
    <property type="match status" value="1"/>
</dbReference>
<dbReference type="GO" id="GO:0045727">
    <property type="term" value="P:positive regulation of translation"/>
    <property type="evidence" value="ECO:0007669"/>
    <property type="project" value="TreeGrafter"/>
</dbReference>
<dbReference type="SMART" id="SM00715">
    <property type="entry name" value="LA"/>
    <property type="match status" value="1"/>
</dbReference>
<dbReference type="GO" id="GO:0003729">
    <property type="term" value="F:mRNA binding"/>
    <property type="evidence" value="ECO:0007669"/>
    <property type="project" value="TreeGrafter"/>
</dbReference>
<dbReference type="InterPro" id="IPR035979">
    <property type="entry name" value="RBD_domain_sf"/>
</dbReference>
<keyword evidence="2 4" id="KW-0694">RNA-binding</keyword>
<feature type="compositionally biased region" description="Basic and acidic residues" evidence="5">
    <location>
        <begin position="186"/>
        <end position="200"/>
    </location>
</feature>
<dbReference type="PANTHER" id="PTHR22792">
    <property type="entry name" value="LUPUS LA PROTEIN-RELATED"/>
    <property type="match status" value="1"/>
</dbReference>
<dbReference type="InterPro" id="IPR045180">
    <property type="entry name" value="La_dom_prot"/>
</dbReference>
<evidence type="ECO:0000313" key="8">
    <source>
        <dbReference type="EMBL" id="MDE47793.1"/>
    </source>
</evidence>
<evidence type="ECO:0000256" key="5">
    <source>
        <dbReference type="SAM" id="MobiDB-lite"/>
    </source>
</evidence>
<dbReference type="InterPro" id="IPR036390">
    <property type="entry name" value="WH_DNA-bd_sf"/>
</dbReference>
<reference evidence="8" key="1">
    <citation type="submission" date="2018-10" db="EMBL/GenBank/DDBJ databases">
        <title>Transcriptome assembly of Aceria tosichella (Wheat curl mite) Type 2.</title>
        <authorList>
            <person name="Scully E.D."/>
            <person name="Geib S.M."/>
            <person name="Palmer N.A."/>
            <person name="Gupta A.K."/>
            <person name="Sarath G."/>
            <person name="Tatineni S."/>
        </authorList>
    </citation>
    <scope>NUCLEOTIDE SEQUENCE</scope>
    <source>
        <strain evidence="8">LincolnNE</strain>
    </source>
</reference>
<dbReference type="InterPro" id="IPR036388">
    <property type="entry name" value="WH-like_DNA-bd_sf"/>
</dbReference>
<dbReference type="PROSITE" id="PS50961">
    <property type="entry name" value="HTH_LA"/>
    <property type="match status" value="1"/>
</dbReference>
<feature type="domain" description="RRM" evidence="6">
    <location>
        <begin position="112"/>
        <end position="189"/>
    </location>
</feature>
<feature type="region of interest" description="Disordered" evidence="5">
    <location>
        <begin position="186"/>
        <end position="228"/>
    </location>
</feature>
<comment type="subcellular location">
    <subcellularLocation>
        <location evidence="1">Nucleus</location>
    </subcellularLocation>
</comment>
<dbReference type="GO" id="GO:1990904">
    <property type="term" value="C:ribonucleoprotein complex"/>
    <property type="evidence" value="ECO:0007669"/>
    <property type="project" value="InterPro"/>
</dbReference>
<organism evidence="8">
    <name type="scientific">Aceria tosichella</name>
    <name type="common">wheat curl mite</name>
    <dbReference type="NCBI Taxonomy" id="561515"/>
    <lineage>
        <taxon>Eukaryota</taxon>
        <taxon>Metazoa</taxon>
        <taxon>Ecdysozoa</taxon>
        <taxon>Arthropoda</taxon>
        <taxon>Chelicerata</taxon>
        <taxon>Arachnida</taxon>
        <taxon>Acari</taxon>
        <taxon>Acariformes</taxon>
        <taxon>Trombidiformes</taxon>
        <taxon>Prostigmata</taxon>
        <taxon>Eupodina</taxon>
        <taxon>Eriophyoidea</taxon>
        <taxon>Eriophyidae</taxon>
        <taxon>Eriophyinae</taxon>
        <taxon>Aceriini</taxon>
        <taxon>Aceria</taxon>
    </lineage>
</organism>
<dbReference type="GO" id="GO:0005634">
    <property type="term" value="C:nucleus"/>
    <property type="evidence" value="ECO:0007669"/>
    <property type="project" value="UniProtKB-SubCell"/>
</dbReference>
<evidence type="ECO:0000256" key="2">
    <source>
        <dbReference type="ARBA" id="ARBA00022884"/>
    </source>
</evidence>
<dbReference type="EMBL" id="GGYP01003022">
    <property type="protein sequence ID" value="MDE47793.1"/>
    <property type="molecule type" value="Transcribed_RNA"/>
</dbReference>
<dbReference type="Pfam" id="PF05383">
    <property type="entry name" value="La"/>
    <property type="match status" value="1"/>
</dbReference>
<dbReference type="PROSITE" id="PS50102">
    <property type="entry name" value="RRM"/>
    <property type="match status" value="1"/>
</dbReference>
<evidence type="ECO:0000256" key="4">
    <source>
        <dbReference type="PROSITE-ProRule" id="PRU00332"/>
    </source>
</evidence>